<evidence type="ECO:0000313" key="4">
    <source>
        <dbReference type="Proteomes" id="UP000228875"/>
    </source>
</evidence>
<dbReference type="SUPFAM" id="SSF53756">
    <property type="entry name" value="UDP-Glycosyltransferase/glycogen phosphorylase"/>
    <property type="match status" value="1"/>
</dbReference>
<proteinExistence type="predicted"/>
<dbReference type="Proteomes" id="UP000228875">
    <property type="component" value="Unassembled WGS sequence"/>
</dbReference>
<accession>A0A2M8DNP4</accession>
<reference evidence="4" key="1">
    <citation type="submission" date="2017-09" db="EMBL/GenBank/DDBJ databases">
        <title>Depth-based differentiation of microbial function through sediment-hosted aquifers and enrichment of novel symbionts in the deep terrestrial subsurface.</title>
        <authorList>
            <person name="Probst A.J."/>
            <person name="Ladd B."/>
            <person name="Jarett J.K."/>
            <person name="Geller-Mcgrath D.E."/>
            <person name="Sieber C.M.K."/>
            <person name="Emerson J.B."/>
            <person name="Anantharaman K."/>
            <person name="Thomas B.C."/>
            <person name="Malmstrom R."/>
            <person name="Stieglmeier M."/>
            <person name="Klingl A."/>
            <person name="Woyke T."/>
            <person name="Ryan C.M."/>
            <person name="Banfield J.F."/>
        </authorList>
    </citation>
    <scope>NUCLEOTIDE SEQUENCE [LARGE SCALE GENOMIC DNA]</scope>
</reference>
<dbReference type="AlphaFoldDB" id="A0A2M8DNP4"/>
<dbReference type="Pfam" id="PF13439">
    <property type="entry name" value="Glyco_transf_4"/>
    <property type="match status" value="1"/>
</dbReference>
<feature type="domain" description="Glycosyl transferase family 1" evidence="1">
    <location>
        <begin position="180"/>
        <end position="346"/>
    </location>
</feature>
<dbReference type="EMBL" id="PFTB01000003">
    <property type="protein sequence ID" value="PJB99751.1"/>
    <property type="molecule type" value="Genomic_DNA"/>
</dbReference>
<dbReference type="InterPro" id="IPR001296">
    <property type="entry name" value="Glyco_trans_1"/>
</dbReference>
<sequence length="404" mass="46505">MKVGLISLHSFLKPGGVKSHILGLSKELKKRGLKTKIIVPRQSFEENYGREVILLGTSFPVSFGGGKSDFAVHFNPTAIEEVLEKEKFDVLHFHNFGFPSSFQILEKSRALNILTFHSDVERSKLLTEFPILLEILKMVIEWKIDGVIGVSEVALKFLNSCRVPTTVIPNGIDLEIFNPKAKKIKKFLDGKVNILFVGRIEERKGLIYLLRAYQILEKKFQNLRLIIIGEGELKEKCQNFVKDQNLKEVYFEGEKTGKELVSYFNNSNIFCAPSIYGESFGIVLLEAMACGLPVVAFANEGYKEFFRGKKGGILVKNRDYKDLAKKLKILIENENLRKQMGKWGREEAKKYSWDRICDKILDFYQLCQKEKTKKEKESFSPEKLFEKLDKENIKDLDDILKWLK</sequence>
<comment type="caution">
    <text evidence="3">The sequence shown here is derived from an EMBL/GenBank/DDBJ whole genome shotgun (WGS) entry which is preliminary data.</text>
</comment>
<organism evidence="3 4">
    <name type="scientific">Candidatus Nealsonbacteria bacterium CG_4_9_14_0_8_um_filter_35_12</name>
    <dbReference type="NCBI Taxonomy" id="1974692"/>
    <lineage>
        <taxon>Bacteria</taxon>
        <taxon>Candidatus Nealsoniibacteriota</taxon>
    </lineage>
</organism>
<evidence type="ECO:0000313" key="3">
    <source>
        <dbReference type="EMBL" id="PJB99751.1"/>
    </source>
</evidence>
<dbReference type="GO" id="GO:0016757">
    <property type="term" value="F:glycosyltransferase activity"/>
    <property type="evidence" value="ECO:0007669"/>
    <property type="project" value="InterPro"/>
</dbReference>
<dbReference type="Gene3D" id="3.40.50.2000">
    <property type="entry name" value="Glycogen Phosphorylase B"/>
    <property type="match status" value="2"/>
</dbReference>
<dbReference type="CDD" id="cd03801">
    <property type="entry name" value="GT4_PimA-like"/>
    <property type="match status" value="1"/>
</dbReference>
<evidence type="ECO:0000259" key="2">
    <source>
        <dbReference type="Pfam" id="PF13439"/>
    </source>
</evidence>
<evidence type="ECO:0000259" key="1">
    <source>
        <dbReference type="Pfam" id="PF00534"/>
    </source>
</evidence>
<dbReference type="PANTHER" id="PTHR45947">
    <property type="entry name" value="SULFOQUINOVOSYL TRANSFERASE SQD2"/>
    <property type="match status" value="1"/>
</dbReference>
<dbReference type="PANTHER" id="PTHR45947:SF3">
    <property type="entry name" value="SULFOQUINOVOSYL TRANSFERASE SQD2"/>
    <property type="match status" value="1"/>
</dbReference>
<name>A0A2M8DNP4_9BACT</name>
<dbReference type="InterPro" id="IPR050194">
    <property type="entry name" value="Glycosyltransferase_grp1"/>
</dbReference>
<evidence type="ECO:0008006" key="5">
    <source>
        <dbReference type="Google" id="ProtNLM"/>
    </source>
</evidence>
<dbReference type="Pfam" id="PF00534">
    <property type="entry name" value="Glycos_transf_1"/>
    <property type="match status" value="1"/>
</dbReference>
<feature type="domain" description="Glycosyltransferase subfamily 4-like N-terminal" evidence="2">
    <location>
        <begin position="14"/>
        <end position="175"/>
    </location>
</feature>
<gene>
    <name evidence="3" type="ORF">CO077_00075</name>
</gene>
<dbReference type="InterPro" id="IPR028098">
    <property type="entry name" value="Glyco_trans_4-like_N"/>
</dbReference>
<protein>
    <recommendedName>
        <fullName evidence="5">Glycosyltransferase family 1 protein</fullName>
    </recommendedName>
</protein>